<dbReference type="AlphaFoldDB" id="A0ABD3HTR2"/>
<dbReference type="Proteomes" id="UP001633002">
    <property type="component" value="Unassembled WGS sequence"/>
</dbReference>
<protein>
    <submittedName>
        <fullName evidence="1">Uncharacterized protein</fullName>
    </submittedName>
</protein>
<organism evidence="1 2">
    <name type="scientific">Riccia sorocarpa</name>
    <dbReference type="NCBI Taxonomy" id="122646"/>
    <lineage>
        <taxon>Eukaryota</taxon>
        <taxon>Viridiplantae</taxon>
        <taxon>Streptophyta</taxon>
        <taxon>Embryophyta</taxon>
        <taxon>Marchantiophyta</taxon>
        <taxon>Marchantiopsida</taxon>
        <taxon>Marchantiidae</taxon>
        <taxon>Marchantiales</taxon>
        <taxon>Ricciaceae</taxon>
        <taxon>Riccia</taxon>
    </lineage>
</organism>
<sequence length="97" mass="10794">MGELFPRRPEAALQQADLQFDLHLRNLPLPSSHHGLPHPLVALDMTVVPGRQASHVEGIHIESMDCLRTQAPCPPLPKKAEEDMELVFTQVGRIGEM</sequence>
<gene>
    <name evidence="1" type="ORF">R1sor_008543</name>
</gene>
<evidence type="ECO:0000313" key="2">
    <source>
        <dbReference type="Proteomes" id="UP001633002"/>
    </source>
</evidence>
<comment type="caution">
    <text evidence="1">The sequence shown here is derived from an EMBL/GenBank/DDBJ whole genome shotgun (WGS) entry which is preliminary data.</text>
</comment>
<proteinExistence type="predicted"/>
<name>A0ABD3HTR2_9MARC</name>
<keyword evidence="2" id="KW-1185">Reference proteome</keyword>
<accession>A0ABD3HTR2</accession>
<evidence type="ECO:0000313" key="1">
    <source>
        <dbReference type="EMBL" id="KAL3694892.1"/>
    </source>
</evidence>
<dbReference type="EMBL" id="JBJQOH010000003">
    <property type="protein sequence ID" value="KAL3694892.1"/>
    <property type="molecule type" value="Genomic_DNA"/>
</dbReference>
<reference evidence="1 2" key="1">
    <citation type="submission" date="2024-09" db="EMBL/GenBank/DDBJ databases">
        <title>Chromosome-scale assembly of Riccia sorocarpa.</title>
        <authorList>
            <person name="Paukszto L."/>
        </authorList>
    </citation>
    <scope>NUCLEOTIDE SEQUENCE [LARGE SCALE GENOMIC DNA]</scope>
    <source>
        <strain evidence="1">LP-2024</strain>
        <tissue evidence="1">Aerial parts of the thallus</tissue>
    </source>
</reference>